<dbReference type="KEGG" id="tva:5467132"/>
<evidence type="ECO:0000256" key="4">
    <source>
        <dbReference type="ARBA" id="ARBA00022679"/>
    </source>
</evidence>
<evidence type="ECO:0000256" key="12">
    <source>
        <dbReference type="ARBA" id="ARBA00023137"/>
    </source>
</evidence>
<keyword evidence="14" id="KW-0675">Receptor</keyword>
<evidence type="ECO:0000256" key="16">
    <source>
        <dbReference type="SAM" id="Phobius"/>
    </source>
</evidence>
<organism evidence="18 19">
    <name type="scientific">Trichomonas vaginalis (strain ATCC PRA-98 / G3)</name>
    <dbReference type="NCBI Taxonomy" id="412133"/>
    <lineage>
        <taxon>Eukaryota</taxon>
        <taxon>Metamonada</taxon>
        <taxon>Parabasalia</taxon>
        <taxon>Trichomonadida</taxon>
        <taxon>Trichomonadidae</taxon>
        <taxon>Trichomonas</taxon>
    </lineage>
</organism>
<sequence>MIIKHVSPNNGVVNFNSTLNKYDFFYPCENYSVCSPYNITLGPGYYYLEAYGASGGNHHREGRTARGGYGGYAAGVYRVSNLKTIYLHIGGHADLDTDQDIIYRNIYNGGSYGVNNFDAPGGGATDFREKSGNWSDNNSLYSRIVMAGAGGGGRVEDNICNGGNGGGINGQPGQGINCSSQFGTQDGSSATTCISSVYYRAGTFGCGGLPGWTGAGGGWYGGGVVQLGGGGSGHTQNVISYGGFEIKNDFSDNFGYGRASITVIELFDISQNIGLCFNIQILHVLMTFSYLDLFFLLLNCYCYDYYISTSNSCFLCIKLRKE</sequence>
<keyword evidence="11 16" id="KW-0472">Membrane</keyword>
<dbReference type="InterPro" id="IPR055163">
    <property type="entry name" value="ALK/LTK-like_GRD"/>
</dbReference>
<dbReference type="VEuPathDB" id="TrichDB:TVAG_013470"/>
<keyword evidence="7" id="KW-0547">Nucleotide-binding</keyword>
<evidence type="ECO:0000256" key="15">
    <source>
        <dbReference type="ARBA" id="ARBA00023180"/>
    </source>
</evidence>
<evidence type="ECO:0000256" key="13">
    <source>
        <dbReference type="ARBA" id="ARBA00023157"/>
    </source>
</evidence>
<evidence type="ECO:0000256" key="14">
    <source>
        <dbReference type="ARBA" id="ARBA00023170"/>
    </source>
</evidence>
<dbReference type="RefSeq" id="XP_001582568.1">
    <property type="nucleotide sequence ID" value="XM_001582518.1"/>
</dbReference>
<dbReference type="EC" id="2.7.10.1" evidence="2"/>
<evidence type="ECO:0000256" key="10">
    <source>
        <dbReference type="ARBA" id="ARBA00022989"/>
    </source>
</evidence>
<evidence type="ECO:0000256" key="7">
    <source>
        <dbReference type="ARBA" id="ARBA00022741"/>
    </source>
</evidence>
<evidence type="ECO:0000259" key="17">
    <source>
        <dbReference type="Pfam" id="PF12810"/>
    </source>
</evidence>
<keyword evidence="10 16" id="KW-1133">Transmembrane helix</keyword>
<keyword evidence="12" id="KW-0829">Tyrosine-protein kinase</keyword>
<evidence type="ECO:0000256" key="8">
    <source>
        <dbReference type="ARBA" id="ARBA00022777"/>
    </source>
</evidence>
<name>A2DDA3_TRIV3</name>
<dbReference type="GO" id="GO:0005886">
    <property type="term" value="C:plasma membrane"/>
    <property type="evidence" value="ECO:0007669"/>
    <property type="project" value="UniProtKB-SubCell"/>
</dbReference>
<keyword evidence="13" id="KW-1015">Disulfide bond</keyword>
<gene>
    <name evidence="18" type="ORF">TVAG_013470</name>
</gene>
<keyword evidence="8" id="KW-0418">Kinase</keyword>
<evidence type="ECO:0000256" key="1">
    <source>
        <dbReference type="ARBA" id="ARBA00004251"/>
    </source>
</evidence>
<reference evidence="18" key="2">
    <citation type="journal article" date="2007" name="Science">
        <title>Draft genome sequence of the sexually transmitted pathogen Trichomonas vaginalis.</title>
        <authorList>
            <person name="Carlton J.M."/>
            <person name="Hirt R.P."/>
            <person name="Silva J.C."/>
            <person name="Delcher A.L."/>
            <person name="Schatz M."/>
            <person name="Zhao Q."/>
            <person name="Wortman J.R."/>
            <person name="Bidwell S.L."/>
            <person name="Alsmark U.C.M."/>
            <person name="Besteiro S."/>
            <person name="Sicheritz-Ponten T."/>
            <person name="Noel C.J."/>
            <person name="Dacks J.B."/>
            <person name="Foster P.G."/>
            <person name="Simillion C."/>
            <person name="Van de Peer Y."/>
            <person name="Miranda-Saavedra D."/>
            <person name="Barton G.J."/>
            <person name="Westrop G.D."/>
            <person name="Mueller S."/>
            <person name="Dessi D."/>
            <person name="Fiori P.L."/>
            <person name="Ren Q."/>
            <person name="Paulsen I."/>
            <person name="Zhang H."/>
            <person name="Bastida-Corcuera F.D."/>
            <person name="Simoes-Barbosa A."/>
            <person name="Brown M.T."/>
            <person name="Hayes R.D."/>
            <person name="Mukherjee M."/>
            <person name="Okumura C.Y."/>
            <person name="Schneider R."/>
            <person name="Smith A.J."/>
            <person name="Vanacova S."/>
            <person name="Villalvazo M."/>
            <person name="Haas B.J."/>
            <person name="Pertea M."/>
            <person name="Feldblyum T.V."/>
            <person name="Utterback T.R."/>
            <person name="Shu C.L."/>
            <person name="Osoegawa K."/>
            <person name="de Jong P.J."/>
            <person name="Hrdy I."/>
            <person name="Horvathova L."/>
            <person name="Zubacova Z."/>
            <person name="Dolezal P."/>
            <person name="Malik S.B."/>
            <person name="Logsdon J.M. Jr."/>
            <person name="Henze K."/>
            <person name="Gupta A."/>
            <person name="Wang C.C."/>
            <person name="Dunne R.L."/>
            <person name="Upcroft J.A."/>
            <person name="Upcroft P."/>
            <person name="White O."/>
            <person name="Salzberg S.L."/>
            <person name="Tang P."/>
            <person name="Chiu C.-H."/>
            <person name="Lee Y.-S."/>
            <person name="Embley T.M."/>
            <person name="Coombs G.H."/>
            <person name="Mottram J.C."/>
            <person name="Tachezy J."/>
            <person name="Fraser-Liggett C.M."/>
            <person name="Johnson P.J."/>
        </authorList>
    </citation>
    <scope>NUCLEOTIDE SEQUENCE [LARGE SCALE GENOMIC DNA]</scope>
    <source>
        <strain evidence="18">G3</strain>
    </source>
</reference>
<keyword evidence="15" id="KW-0325">Glycoprotein</keyword>
<feature type="domain" description="ALK/LTK-like glycine-rich" evidence="17">
    <location>
        <begin position="37"/>
        <end position="239"/>
    </location>
</feature>
<keyword evidence="3" id="KW-1003">Cell membrane</keyword>
<dbReference type="Pfam" id="PF12810">
    <property type="entry name" value="ALK_LTK_GRD"/>
    <property type="match status" value="1"/>
</dbReference>
<evidence type="ECO:0000256" key="2">
    <source>
        <dbReference type="ARBA" id="ARBA00011902"/>
    </source>
</evidence>
<keyword evidence="19" id="KW-1185">Reference proteome</keyword>
<dbReference type="AlphaFoldDB" id="A2DDA3"/>
<proteinExistence type="predicted"/>
<evidence type="ECO:0000313" key="18">
    <source>
        <dbReference type="EMBL" id="EAY21582.1"/>
    </source>
</evidence>
<evidence type="ECO:0000256" key="11">
    <source>
        <dbReference type="ARBA" id="ARBA00023136"/>
    </source>
</evidence>
<accession>A2DDA3</accession>
<feature type="transmembrane region" description="Helical" evidence="16">
    <location>
        <begin position="281"/>
        <end position="302"/>
    </location>
</feature>
<evidence type="ECO:0000256" key="5">
    <source>
        <dbReference type="ARBA" id="ARBA00022692"/>
    </source>
</evidence>
<keyword evidence="4" id="KW-0808">Transferase</keyword>
<evidence type="ECO:0000256" key="6">
    <source>
        <dbReference type="ARBA" id="ARBA00022729"/>
    </source>
</evidence>
<keyword evidence="5 16" id="KW-0812">Transmembrane</keyword>
<dbReference type="SMR" id="A2DDA3"/>
<dbReference type="InParanoid" id="A2DDA3"/>
<evidence type="ECO:0000313" key="19">
    <source>
        <dbReference type="Proteomes" id="UP000001542"/>
    </source>
</evidence>
<dbReference type="GO" id="GO:0005524">
    <property type="term" value="F:ATP binding"/>
    <property type="evidence" value="ECO:0007669"/>
    <property type="project" value="UniProtKB-KW"/>
</dbReference>
<comment type="subcellular location">
    <subcellularLocation>
        <location evidence="1">Cell membrane</location>
        <topology evidence="1">Single-pass type I membrane protein</topology>
    </subcellularLocation>
</comment>
<protein>
    <recommendedName>
        <fullName evidence="2">receptor protein-tyrosine kinase</fullName>
        <ecNumber evidence="2">2.7.10.1</ecNumber>
    </recommendedName>
</protein>
<reference evidence="18" key="1">
    <citation type="submission" date="2006-10" db="EMBL/GenBank/DDBJ databases">
        <authorList>
            <person name="Amadeo P."/>
            <person name="Zhao Q."/>
            <person name="Wortman J."/>
            <person name="Fraser-Liggett C."/>
            <person name="Carlton J."/>
        </authorList>
    </citation>
    <scope>NUCLEOTIDE SEQUENCE</scope>
    <source>
        <strain evidence="18">G3</strain>
    </source>
</reference>
<dbReference type="EMBL" id="DS113189">
    <property type="protein sequence ID" value="EAY21582.1"/>
    <property type="molecule type" value="Genomic_DNA"/>
</dbReference>
<dbReference type="GO" id="GO:0004714">
    <property type="term" value="F:transmembrane receptor protein tyrosine kinase activity"/>
    <property type="evidence" value="ECO:0007669"/>
    <property type="project" value="UniProtKB-EC"/>
</dbReference>
<dbReference type="VEuPathDB" id="TrichDB:TVAGG3_0986870"/>
<keyword evidence="9" id="KW-0067">ATP-binding</keyword>
<dbReference type="Proteomes" id="UP000001542">
    <property type="component" value="Unassembled WGS sequence"/>
</dbReference>
<evidence type="ECO:0000256" key="3">
    <source>
        <dbReference type="ARBA" id="ARBA00022475"/>
    </source>
</evidence>
<keyword evidence="6" id="KW-0732">Signal</keyword>
<evidence type="ECO:0000256" key="9">
    <source>
        <dbReference type="ARBA" id="ARBA00022840"/>
    </source>
</evidence>